<dbReference type="InterPro" id="IPR025558">
    <property type="entry name" value="DUF4283"/>
</dbReference>
<dbReference type="PANTHER" id="PTHR31286">
    <property type="entry name" value="GLYCINE-RICH CELL WALL STRUCTURAL PROTEIN 1.8-LIKE"/>
    <property type="match status" value="1"/>
</dbReference>
<keyword evidence="4" id="KW-1185">Reference proteome</keyword>
<reference evidence="3 4" key="1">
    <citation type="journal article" date="2020" name="bioRxiv">
        <title>Sequence and annotation of 42 cannabis genomes reveals extensive copy number variation in cannabinoid synthesis and pathogen resistance genes.</title>
        <authorList>
            <person name="Mckernan K.J."/>
            <person name="Helbert Y."/>
            <person name="Kane L.T."/>
            <person name="Ebling H."/>
            <person name="Zhang L."/>
            <person name="Liu B."/>
            <person name="Eaton Z."/>
            <person name="Mclaughlin S."/>
            <person name="Kingan S."/>
            <person name="Baybayan P."/>
            <person name="Concepcion G."/>
            <person name="Jordan M."/>
            <person name="Riva A."/>
            <person name="Barbazuk W."/>
            <person name="Harkins T."/>
        </authorList>
    </citation>
    <scope>NUCLEOTIDE SEQUENCE [LARGE SCALE GENOMIC DNA]</scope>
    <source>
        <strain evidence="4">cv. Jamaican Lion 4</strain>
        <tissue evidence="3">Leaf</tissue>
    </source>
</reference>
<dbReference type="EMBL" id="JAATIQ010000922">
    <property type="protein sequence ID" value="KAF4346741.1"/>
    <property type="molecule type" value="Genomic_DNA"/>
</dbReference>
<dbReference type="InterPro" id="IPR040256">
    <property type="entry name" value="At4g02000-like"/>
</dbReference>
<evidence type="ECO:0000259" key="1">
    <source>
        <dbReference type="Pfam" id="PF14111"/>
    </source>
</evidence>
<evidence type="ECO:0000259" key="2">
    <source>
        <dbReference type="Pfam" id="PF14392"/>
    </source>
</evidence>
<dbReference type="Proteomes" id="UP000583929">
    <property type="component" value="Unassembled WGS sequence"/>
</dbReference>
<feature type="domain" description="Zinc knuckle CX2CX4HX4C" evidence="2">
    <location>
        <begin position="181"/>
        <end position="230"/>
    </location>
</feature>
<name>A0A7J6DKU5_CANSA</name>
<dbReference type="PANTHER" id="PTHR31286:SF153">
    <property type="entry name" value="DUF4283 DOMAIN PROTEIN"/>
    <property type="match status" value="1"/>
</dbReference>
<evidence type="ECO:0008006" key="5">
    <source>
        <dbReference type="Google" id="ProtNLM"/>
    </source>
</evidence>
<dbReference type="AlphaFoldDB" id="A0A7J6DKU5"/>
<comment type="caution">
    <text evidence="3">The sequence shown here is derived from an EMBL/GenBank/DDBJ whole genome shotgun (WGS) entry which is preliminary data.</text>
</comment>
<dbReference type="Pfam" id="PF14111">
    <property type="entry name" value="DUF4283"/>
    <property type="match status" value="1"/>
</dbReference>
<dbReference type="InterPro" id="IPR025836">
    <property type="entry name" value="Zn_knuckle_CX2CX4HX4C"/>
</dbReference>
<accession>A0A7J6DKU5</accession>
<proteinExistence type="predicted"/>
<gene>
    <name evidence="3" type="ORF">G4B88_011066</name>
</gene>
<feature type="domain" description="DUF4283" evidence="1">
    <location>
        <begin position="44"/>
        <end position="123"/>
    </location>
</feature>
<evidence type="ECO:0000313" key="3">
    <source>
        <dbReference type="EMBL" id="KAF4346741.1"/>
    </source>
</evidence>
<organism evidence="3 4">
    <name type="scientific">Cannabis sativa</name>
    <name type="common">Hemp</name>
    <name type="synonym">Marijuana</name>
    <dbReference type="NCBI Taxonomy" id="3483"/>
    <lineage>
        <taxon>Eukaryota</taxon>
        <taxon>Viridiplantae</taxon>
        <taxon>Streptophyta</taxon>
        <taxon>Embryophyta</taxon>
        <taxon>Tracheophyta</taxon>
        <taxon>Spermatophyta</taxon>
        <taxon>Magnoliopsida</taxon>
        <taxon>eudicotyledons</taxon>
        <taxon>Gunneridae</taxon>
        <taxon>Pentapetalae</taxon>
        <taxon>rosids</taxon>
        <taxon>fabids</taxon>
        <taxon>Rosales</taxon>
        <taxon>Cannabaceae</taxon>
        <taxon>Cannabis</taxon>
    </lineage>
</organism>
<dbReference type="Pfam" id="PF14392">
    <property type="entry name" value="zf-CCHC_4"/>
    <property type="match status" value="1"/>
</dbReference>
<sequence length="405" mass="45789">MASSSVAMRDLEEGCADISIEGEDDGALGVDFFVPDDQADHDHLCVVGRFLTARPIDFEAMRHVMASLWQPGKGVYVKEIDSNRYLFQFYHEIDLERVVEGSPWTFNRQQFVFQRLQRGEDPKKVVINSLDMWVQIHGLQTGFKSASVVERLEGFVGTFIKSNPKNFQHVWREYMRLRVSIDITVPLKRRKKLQRSVDDPSCWAEFKYEYVPTFCVICGVIGHSERFCSKLFEMPIEEIVKPYGSFMRAQPRRRYNLVGSQWLRDGEELYVAFDGRSNSSTVAVGERSSARPITVVVGEDQGIGRMAMRESPDKVSAPINKEQTMGIGGKVGCALNNAQLNMLDEVEDGVESLIVLDTKQHRMLEANVCRTQLDGSNVGRAQVDRSNVVDVDNKGYQVDNAGPSK</sequence>
<evidence type="ECO:0000313" key="4">
    <source>
        <dbReference type="Proteomes" id="UP000583929"/>
    </source>
</evidence>
<protein>
    <recommendedName>
        <fullName evidence="5">DUF4283 domain-containing protein</fullName>
    </recommendedName>
</protein>